<comment type="caution">
    <text evidence="1">The sequence shown here is derived from an EMBL/GenBank/DDBJ whole genome shotgun (WGS) entry which is preliminary data.</text>
</comment>
<dbReference type="EMBL" id="JADOUE010000001">
    <property type="protein sequence ID" value="MBG6122681.1"/>
    <property type="molecule type" value="Genomic_DNA"/>
</dbReference>
<gene>
    <name evidence="1" type="ORF">IW254_001650</name>
</gene>
<evidence type="ECO:0000313" key="1">
    <source>
        <dbReference type="EMBL" id="MBG6122681.1"/>
    </source>
</evidence>
<accession>A0A931E3X1</accession>
<protein>
    <submittedName>
        <fullName evidence="1">Uncharacterized protein</fullName>
    </submittedName>
</protein>
<organism evidence="1 2">
    <name type="scientific">Corynebacterium aquatimens</name>
    <dbReference type="NCBI Taxonomy" id="1190508"/>
    <lineage>
        <taxon>Bacteria</taxon>
        <taxon>Bacillati</taxon>
        <taxon>Actinomycetota</taxon>
        <taxon>Actinomycetes</taxon>
        <taxon>Mycobacteriales</taxon>
        <taxon>Corynebacteriaceae</taxon>
        <taxon>Corynebacterium</taxon>
    </lineage>
</organism>
<name>A0A931E3X1_9CORY</name>
<dbReference type="RefSeq" id="WP_196825034.1">
    <property type="nucleotide sequence ID" value="NZ_CP046980.1"/>
</dbReference>
<sequence length="420" mass="46556">MSTSLTEEEASAVLASVAEPVAQAVVEYEPVADTRAETLDAYVVLANTLQSLDLAANSEGTSATQVLSYMETVVANLDILEQWDPRFSTANALAHWGTERVGNFNFENISQLCEGIETWLPPRLVEPIDVPRYMVVDDTQSAEDFQATRQPDHEAVRVTMVSAEDAKDIEFQAIGRAVFPVPMYPDDALPNRAISHRDIAGMLLEVEFTTDRRDFPLLKVANDAVYKATAPESPYSSVEFYVAAAYAYQLARIAYSVRFTEDAVYRRKVLDELESALVSLVLCTGSYKAPRELVRHAIELNENLRIADSIQVSRCIVNWLPEDLTERIPGPSTMGNVDELCATVVAELNALPGDRLVAVYDSQDGMEFAATGLPDRDKLSPVLVHPEQFDPKLISPNLVSPAEMWERLTVRGMSLFKTDF</sequence>
<reference evidence="1" key="1">
    <citation type="submission" date="2020-11" db="EMBL/GenBank/DDBJ databases">
        <title>Sequencing the genomes of 1000 actinobacteria strains.</title>
        <authorList>
            <person name="Klenk H.-P."/>
        </authorList>
    </citation>
    <scope>NUCLEOTIDE SEQUENCE</scope>
    <source>
        <strain evidence="1">DSM 45632</strain>
    </source>
</reference>
<keyword evidence="2" id="KW-1185">Reference proteome</keyword>
<evidence type="ECO:0000313" key="2">
    <source>
        <dbReference type="Proteomes" id="UP000658613"/>
    </source>
</evidence>
<dbReference type="Proteomes" id="UP000658613">
    <property type="component" value="Unassembled WGS sequence"/>
</dbReference>
<dbReference type="AlphaFoldDB" id="A0A931E3X1"/>
<proteinExistence type="predicted"/>